<organism evidence="2 3">
    <name type="scientific">Paenibacillus ginsengarvi</name>
    <dbReference type="NCBI Taxonomy" id="400777"/>
    <lineage>
        <taxon>Bacteria</taxon>
        <taxon>Bacillati</taxon>
        <taxon>Bacillota</taxon>
        <taxon>Bacilli</taxon>
        <taxon>Bacillales</taxon>
        <taxon>Paenibacillaceae</taxon>
        <taxon>Paenibacillus</taxon>
    </lineage>
</organism>
<dbReference type="GO" id="GO:0016020">
    <property type="term" value="C:membrane"/>
    <property type="evidence" value="ECO:0007669"/>
    <property type="project" value="GOC"/>
</dbReference>
<dbReference type="Pfam" id="PF03372">
    <property type="entry name" value="Exo_endo_phos"/>
    <property type="match status" value="1"/>
</dbReference>
<dbReference type="RefSeq" id="WP_120747973.1">
    <property type="nucleotide sequence ID" value="NZ_RBAH01000009.1"/>
</dbReference>
<dbReference type="OrthoDB" id="155529at2"/>
<protein>
    <submittedName>
        <fullName evidence="2">Metal-dependent hydrolase</fullName>
    </submittedName>
</protein>
<dbReference type="PANTHER" id="PTHR14859:SF15">
    <property type="entry name" value="ENDONUCLEASE_EXONUCLEASE_PHOSPHATASE DOMAIN-CONTAINING PROTEIN"/>
    <property type="match status" value="1"/>
</dbReference>
<keyword evidence="3" id="KW-1185">Reference proteome</keyword>
<dbReference type="Gene3D" id="3.60.10.10">
    <property type="entry name" value="Endonuclease/exonuclease/phosphatase"/>
    <property type="match status" value="1"/>
</dbReference>
<sequence>MTAFKIMSYNIHSGIGMDGVFDMDRIAGVIRQAGADMIGLQEADVHWGPRSRFGHTVEELAQALGMFYYTAPVYDLPPQREGEPNRQFGVAVLSRFPIVRAANHRLTRLSTQDREAPPTPMPGFAETVLDVDGTAVTVYVTHLDYRPNPALRQLQVTEMLDIVGESSGKLLLGDFNAGPEAPELERLFERFGDTWSIRGSDPGLSFPADEPRSKIDYILAGDGLRVKETSVIESLASDHRPIVASIRLEL</sequence>
<dbReference type="InterPro" id="IPR051916">
    <property type="entry name" value="GPI-anchor_lipid_remodeler"/>
</dbReference>
<evidence type="ECO:0000313" key="2">
    <source>
        <dbReference type="EMBL" id="RKN84237.1"/>
    </source>
</evidence>
<evidence type="ECO:0000313" key="3">
    <source>
        <dbReference type="Proteomes" id="UP000282311"/>
    </source>
</evidence>
<dbReference type="EMBL" id="RBAH01000009">
    <property type="protein sequence ID" value="RKN84237.1"/>
    <property type="molecule type" value="Genomic_DNA"/>
</dbReference>
<proteinExistence type="predicted"/>
<dbReference type="PANTHER" id="PTHR14859">
    <property type="entry name" value="CALCOFLUOR WHITE HYPERSENSITIVE PROTEIN PRECURSOR"/>
    <property type="match status" value="1"/>
</dbReference>
<accession>A0A3B0CIW2</accession>
<dbReference type="InterPro" id="IPR036691">
    <property type="entry name" value="Endo/exonu/phosph_ase_sf"/>
</dbReference>
<dbReference type="SUPFAM" id="SSF56219">
    <property type="entry name" value="DNase I-like"/>
    <property type="match status" value="1"/>
</dbReference>
<comment type="caution">
    <text evidence="2">The sequence shown here is derived from an EMBL/GenBank/DDBJ whole genome shotgun (WGS) entry which is preliminary data.</text>
</comment>
<dbReference type="AlphaFoldDB" id="A0A3B0CIW2"/>
<feature type="domain" description="Endonuclease/exonuclease/phosphatase" evidence="1">
    <location>
        <begin position="7"/>
        <end position="239"/>
    </location>
</feature>
<dbReference type="InterPro" id="IPR005135">
    <property type="entry name" value="Endo/exonuclease/phosphatase"/>
</dbReference>
<dbReference type="Proteomes" id="UP000282311">
    <property type="component" value="Unassembled WGS sequence"/>
</dbReference>
<evidence type="ECO:0000259" key="1">
    <source>
        <dbReference type="Pfam" id="PF03372"/>
    </source>
</evidence>
<name>A0A3B0CIW2_9BACL</name>
<reference evidence="2 3" key="1">
    <citation type="journal article" date="2007" name="Int. J. Syst. Evol. Microbiol.">
        <title>Paenibacillus ginsengarvi sp. nov., isolated from soil from ginseng cultivation.</title>
        <authorList>
            <person name="Yoon M.H."/>
            <person name="Ten L.N."/>
            <person name="Im W.T."/>
        </authorList>
    </citation>
    <scope>NUCLEOTIDE SEQUENCE [LARGE SCALE GENOMIC DNA]</scope>
    <source>
        <strain evidence="2 3">KCTC 13059</strain>
    </source>
</reference>
<gene>
    <name evidence="2" type="ORF">D7M11_14635</name>
</gene>
<dbReference type="GO" id="GO:0016787">
    <property type="term" value="F:hydrolase activity"/>
    <property type="evidence" value="ECO:0007669"/>
    <property type="project" value="UniProtKB-KW"/>
</dbReference>
<keyword evidence="2" id="KW-0378">Hydrolase</keyword>
<dbReference type="GO" id="GO:0006506">
    <property type="term" value="P:GPI anchor biosynthetic process"/>
    <property type="evidence" value="ECO:0007669"/>
    <property type="project" value="TreeGrafter"/>
</dbReference>